<protein>
    <submittedName>
        <fullName evidence="1">Uncharacterized protein</fullName>
    </submittedName>
</protein>
<name>A0A2P6PHA1_ROSCH</name>
<evidence type="ECO:0000313" key="1">
    <source>
        <dbReference type="EMBL" id="PRQ21313.1"/>
    </source>
</evidence>
<accession>A0A2P6PHA1</accession>
<keyword evidence="2" id="KW-1185">Reference proteome</keyword>
<gene>
    <name evidence="1" type="ORF">RchiOBHm_Chr7g0237811</name>
</gene>
<sequence length="51" mass="5933">MMGEIHRRILQMRLDSSFSSLLPYSPVHALTILWSVLRETGLRLLLPPHHL</sequence>
<evidence type="ECO:0000313" key="2">
    <source>
        <dbReference type="Proteomes" id="UP000238479"/>
    </source>
</evidence>
<dbReference type="Proteomes" id="UP000238479">
    <property type="component" value="Chromosome 7"/>
</dbReference>
<dbReference type="Gramene" id="PRQ21313">
    <property type="protein sequence ID" value="PRQ21313"/>
    <property type="gene ID" value="RchiOBHm_Chr7g0237811"/>
</dbReference>
<reference evidence="1 2" key="1">
    <citation type="journal article" date="2018" name="Nat. Genet.">
        <title>The Rosa genome provides new insights in the design of modern roses.</title>
        <authorList>
            <person name="Bendahmane M."/>
        </authorList>
    </citation>
    <scope>NUCLEOTIDE SEQUENCE [LARGE SCALE GENOMIC DNA]</scope>
    <source>
        <strain evidence="2">cv. Old Blush</strain>
    </source>
</reference>
<comment type="caution">
    <text evidence="1">The sequence shown here is derived from an EMBL/GenBank/DDBJ whole genome shotgun (WGS) entry which is preliminary data.</text>
</comment>
<dbReference type="AlphaFoldDB" id="A0A2P6PHA1"/>
<proteinExistence type="predicted"/>
<dbReference type="EMBL" id="PDCK01000045">
    <property type="protein sequence ID" value="PRQ21313.1"/>
    <property type="molecule type" value="Genomic_DNA"/>
</dbReference>
<organism evidence="1 2">
    <name type="scientific">Rosa chinensis</name>
    <name type="common">China rose</name>
    <dbReference type="NCBI Taxonomy" id="74649"/>
    <lineage>
        <taxon>Eukaryota</taxon>
        <taxon>Viridiplantae</taxon>
        <taxon>Streptophyta</taxon>
        <taxon>Embryophyta</taxon>
        <taxon>Tracheophyta</taxon>
        <taxon>Spermatophyta</taxon>
        <taxon>Magnoliopsida</taxon>
        <taxon>eudicotyledons</taxon>
        <taxon>Gunneridae</taxon>
        <taxon>Pentapetalae</taxon>
        <taxon>rosids</taxon>
        <taxon>fabids</taxon>
        <taxon>Rosales</taxon>
        <taxon>Rosaceae</taxon>
        <taxon>Rosoideae</taxon>
        <taxon>Rosoideae incertae sedis</taxon>
        <taxon>Rosa</taxon>
    </lineage>
</organism>